<dbReference type="Proteomes" id="UP000053681">
    <property type="component" value="Unassembled WGS sequence"/>
</dbReference>
<dbReference type="AlphaFoldDB" id="A0A0V8JNN5"/>
<gene>
    <name evidence="1" type="ORF">AS180_06750</name>
</gene>
<dbReference type="RefSeq" id="WP_025908249.1">
    <property type="nucleotide sequence ID" value="NZ_KQ758636.1"/>
</dbReference>
<reference evidence="1 2" key="1">
    <citation type="submission" date="2015-11" db="EMBL/GenBank/DDBJ databases">
        <title>Bacillus caseinolyticus sp nov.</title>
        <authorList>
            <person name="Dastager S.G."/>
            <person name="Mawlankar R."/>
        </authorList>
    </citation>
    <scope>NUCLEOTIDE SEQUENCE [LARGE SCALE GENOMIC DNA]</scope>
    <source>
        <strain evidence="1 2">SGD-V-76</strain>
    </source>
</reference>
<sequence length="143" mass="16710">MTIDEALKRVETLYETVNTTCFQYVEGANVQKAELDLTIIDELGSLLNYLYELDVHDEALLRSILNKLEYGQPIYDLAMLNPISLEGNEEKIDVLYEEKVKVEKMLFESYKKQHEKLLQKAMPHLKQMQCELQAFLYICSVKQ</sequence>
<evidence type="ECO:0000313" key="2">
    <source>
        <dbReference type="Proteomes" id="UP000053681"/>
    </source>
</evidence>
<keyword evidence="2" id="KW-1185">Reference proteome</keyword>
<dbReference type="EMBL" id="LNQP01000017">
    <property type="protein sequence ID" value="KSU88676.1"/>
    <property type="molecule type" value="Genomic_DNA"/>
</dbReference>
<organism evidence="1 2">
    <name type="scientific">Priestia veravalensis</name>
    <dbReference type="NCBI Taxonomy" id="1414648"/>
    <lineage>
        <taxon>Bacteria</taxon>
        <taxon>Bacillati</taxon>
        <taxon>Bacillota</taxon>
        <taxon>Bacilli</taxon>
        <taxon>Bacillales</taxon>
        <taxon>Bacillaceae</taxon>
        <taxon>Priestia</taxon>
    </lineage>
</organism>
<comment type="caution">
    <text evidence="1">The sequence shown here is derived from an EMBL/GenBank/DDBJ whole genome shotgun (WGS) entry which is preliminary data.</text>
</comment>
<proteinExistence type="predicted"/>
<name>A0A0V8JNN5_9BACI</name>
<evidence type="ECO:0000313" key="1">
    <source>
        <dbReference type="EMBL" id="KSU88676.1"/>
    </source>
</evidence>
<accession>A0A0V8JNN5</accession>
<protein>
    <submittedName>
        <fullName evidence="1">Uncharacterized protein</fullName>
    </submittedName>
</protein>
<dbReference type="GeneID" id="93681380"/>